<protein>
    <submittedName>
        <fullName evidence="1">Uncharacterized protein</fullName>
    </submittedName>
</protein>
<dbReference type="AlphaFoldDB" id="A0A3T0KZ51"/>
<evidence type="ECO:0000313" key="1">
    <source>
        <dbReference type="EMBL" id="AZV45599.1"/>
    </source>
</evidence>
<accession>A0A3T0KZ51</accession>
<dbReference type="RefSeq" id="WP_286676496.1">
    <property type="nucleotide sequence ID" value="NZ_CP085714.1"/>
</dbReference>
<dbReference type="KEGG" id="pasa:BAOM_5070"/>
<dbReference type="EMBL" id="CP026095">
    <property type="protein sequence ID" value="AZV45599.1"/>
    <property type="molecule type" value="Genomic_DNA"/>
</dbReference>
<gene>
    <name evidence="1" type="ORF">BAOM_5070</name>
</gene>
<organism evidence="1 2">
    <name type="scientific">Peribacillus asahii</name>
    <dbReference type="NCBI Taxonomy" id="228899"/>
    <lineage>
        <taxon>Bacteria</taxon>
        <taxon>Bacillati</taxon>
        <taxon>Bacillota</taxon>
        <taxon>Bacilli</taxon>
        <taxon>Bacillales</taxon>
        <taxon>Bacillaceae</taxon>
        <taxon>Peribacillus</taxon>
    </lineage>
</organism>
<dbReference type="Proteomes" id="UP000283095">
    <property type="component" value="Chromosome"/>
</dbReference>
<name>A0A3T0KZ51_9BACI</name>
<proteinExistence type="predicted"/>
<reference evidence="1 2" key="1">
    <citation type="submission" date="2018-01" db="EMBL/GenBank/DDBJ databases">
        <title>Bacillus asahii Genome sequencing and assembly.</title>
        <authorList>
            <person name="Jiang H."/>
            <person name="Feng Y."/>
            <person name="Zhao F."/>
            <person name="Lin X."/>
        </authorList>
    </citation>
    <scope>NUCLEOTIDE SEQUENCE [LARGE SCALE GENOMIC DNA]</scope>
    <source>
        <strain evidence="1 2">OM18</strain>
    </source>
</reference>
<sequence>MTVYKHITNSLSVFCEFQVRSSSSYEAAKRELKLTYTLGE</sequence>
<evidence type="ECO:0000313" key="2">
    <source>
        <dbReference type="Proteomes" id="UP000283095"/>
    </source>
</evidence>